<evidence type="ECO:0000256" key="9">
    <source>
        <dbReference type="ARBA" id="ARBA00023224"/>
    </source>
</evidence>
<dbReference type="Proteomes" id="UP000616769">
    <property type="component" value="Unassembled WGS sequence"/>
</dbReference>
<feature type="region of interest" description="Disordered" evidence="11">
    <location>
        <begin position="727"/>
        <end position="764"/>
    </location>
</feature>
<dbReference type="InterPro" id="IPR000276">
    <property type="entry name" value="GPCR_Rhodpsn"/>
</dbReference>
<dbReference type="PANTHER" id="PTHR24248:SF187">
    <property type="entry name" value="OCTOPAMINE RECEPTOR BETA-2R"/>
    <property type="match status" value="1"/>
</dbReference>
<proteinExistence type="inferred from homology"/>
<evidence type="ECO:0000256" key="6">
    <source>
        <dbReference type="ARBA" id="ARBA00023040"/>
    </source>
</evidence>
<evidence type="ECO:0000256" key="2">
    <source>
        <dbReference type="ARBA" id="ARBA00010663"/>
    </source>
</evidence>
<dbReference type="PROSITE" id="PS00237">
    <property type="entry name" value="G_PROTEIN_RECEP_F1_1"/>
    <property type="match status" value="1"/>
</dbReference>
<dbReference type="GO" id="GO:0043410">
    <property type="term" value="P:positive regulation of MAPK cascade"/>
    <property type="evidence" value="ECO:0007669"/>
    <property type="project" value="TreeGrafter"/>
</dbReference>
<evidence type="ECO:0000256" key="3">
    <source>
        <dbReference type="ARBA" id="ARBA00022475"/>
    </source>
</evidence>
<keyword evidence="5 12" id="KW-1133">Transmembrane helix</keyword>
<feature type="domain" description="G-protein coupled receptors family 1 profile" evidence="13">
    <location>
        <begin position="77"/>
        <end position="605"/>
    </location>
</feature>
<gene>
    <name evidence="14" type="ORF">QR98_0022910</name>
</gene>
<dbReference type="PANTHER" id="PTHR24248">
    <property type="entry name" value="ADRENERGIC RECEPTOR-RELATED G-PROTEIN COUPLED RECEPTOR"/>
    <property type="match status" value="1"/>
</dbReference>
<feature type="compositionally biased region" description="Basic residues" evidence="11">
    <location>
        <begin position="747"/>
        <end position="756"/>
    </location>
</feature>
<feature type="transmembrane region" description="Helical" evidence="12">
    <location>
        <begin position="61"/>
        <end position="85"/>
    </location>
</feature>
<reference evidence="14 15" key="1">
    <citation type="journal article" date="2015" name="Parasit. Vectors">
        <title>Draft genome of the scabies mite.</title>
        <authorList>
            <person name="Rider S.D.Jr."/>
            <person name="Morgan M.S."/>
            <person name="Arlian L.G."/>
        </authorList>
    </citation>
    <scope>NUCLEOTIDE SEQUENCE [LARGE SCALE GENOMIC DNA]</scope>
    <source>
        <strain evidence="14">Arlian Lab</strain>
    </source>
</reference>
<keyword evidence="3" id="KW-1003">Cell membrane</keyword>
<evidence type="ECO:0000256" key="8">
    <source>
        <dbReference type="ARBA" id="ARBA00023170"/>
    </source>
</evidence>
<dbReference type="PRINTS" id="PR00237">
    <property type="entry name" value="GPCRRHODOPSN"/>
</dbReference>
<evidence type="ECO:0000259" key="13">
    <source>
        <dbReference type="PROSITE" id="PS50262"/>
    </source>
</evidence>
<keyword evidence="9 10" id="KW-0807">Transducer</keyword>
<dbReference type="AlphaFoldDB" id="A0A131ZYU9"/>
<comment type="caution">
    <text evidence="14">The sequence shown here is derived from an EMBL/GenBank/DDBJ whole genome shotgun (WGS) entry which is preliminary data.</text>
</comment>
<feature type="compositionally biased region" description="Low complexity" evidence="11">
    <location>
        <begin position="656"/>
        <end position="676"/>
    </location>
</feature>
<evidence type="ECO:0000256" key="10">
    <source>
        <dbReference type="RuleBase" id="RU000688"/>
    </source>
</evidence>
<name>A0A131ZYU9_SARSC</name>
<evidence type="ECO:0000256" key="7">
    <source>
        <dbReference type="ARBA" id="ARBA00023136"/>
    </source>
</evidence>
<comment type="subcellular location">
    <subcellularLocation>
        <location evidence="1">Cell membrane</location>
        <topology evidence="1">Multi-pass membrane protein</topology>
    </subcellularLocation>
</comment>
<keyword evidence="7 12" id="KW-0472">Membrane</keyword>
<sequence>MIDIVTEMIDLDVDHSIISKRNDNGKEIGMDSDQILDSSFISNKDSSFLNVSLSLSIYSKILIGSILVLIILVSILGNLLVCVAIASDRRLRRLGNLFLVSLAIADLCVGALVMTFALANDLMEYWPFWPQLCEIWIAFDISCSTCSIINLCAIALDRFAHIKDPMVYNRWMNKRIVVISVSMIWLVSGLISFVPISLGWHRPSPLNSSTTAQIFETASTIASFKIEDDSDENFMAKDLNDTLFHRLKRFKRHSKHHHRIKNFDLDSTSSLFHLTRFNFSPIYSLPVPLFPDETNNEFEFDAYIKQQQNLAQKQVINSNPYNDDELSLEFSRSKSTMEFSEQYNRLMIPSSELIIPLYSDLPISSQRSQSRKASIFNIESSLLDGDQLRPHCSLDLTPTYAVVSSCISFYFPCLIMLCLYARLYSICQRHVRSIKSMTKMRTFIGSSDQFEEIEDGIAHRNEVAIRNSKKSTNQIRKKNVPMNEIVNCRKQEYLHGNVQHQNQHHQQQSHVSEHKAAITLGIIMGTFLSNLVKFYHKKNPFLILLFGFSPPPIFSLIRTQILACWMPFFCMNIVAAFCKTCIPDSVFKILTWLGYFNSSLNPAIYSIFNTEFRDAFKRILVRYVFSSDVRKNCNRCCRVQTCRAKTFSTIPRATENTSNNPSNNNNNNSNTNNNNNAMTTTVAMCSKSKSNNIETSTKINDTRMDSNLSKNSRPNVEKFLTVIIPNTSSSSSKKRSRNQSIISQSKSNKKFKRHRQSSASNHSIMALKIYQTDRGNPRKKFNFISFYSFDHLPDNEDRPDVNLSNEIRICSEPNLKENRLDDSTSI</sequence>
<protein>
    <submittedName>
        <fullName evidence="14">Dopamine receptor 1-like protein</fullName>
    </submittedName>
</protein>
<dbReference type="InterPro" id="IPR017452">
    <property type="entry name" value="GPCR_Rhodpsn_7TM"/>
</dbReference>
<feature type="transmembrane region" description="Helical" evidence="12">
    <location>
        <begin position="400"/>
        <end position="423"/>
    </location>
</feature>
<dbReference type="OrthoDB" id="5957871at2759"/>
<evidence type="ECO:0000256" key="12">
    <source>
        <dbReference type="SAM" id="Phobius"/>
    </source>
</evidence>
<dbReference type="Pfam" id="PF00001">
    <property type="entry name" value="7tm_1"/>
    <property type="match status" value="2"/>
</dbReference>
<keyword evidence="6 10" id="KW-0297">G-protein coupled receptor</keyword>
<feature type="transmembrane region" description="Helical" evidence="12">
    <location>
        <begin position="176"/>
        <end position="200"/>
    </location>
</feature>
<dbReference type="GO" id="GO:0004989">
    <property type="term" value="F:octopamine receptor activity"/>
    <property type="evidence" value="ECO:0007669"/>
    <property type="project" value="TreeGrafter"/>
</dbReference>
<feature type="region of interest" description="Disordered" evidence="11">
    <location>
        <begin position="653"/>
        <end position="677"/>
    </location>
</feature>
<keyword evidence="8 10" id="KW-0675">Receptor</keyword>
<accession>A0A131ZYU9</accession>
<dbReference type="PROSITE" id="PS50262">
    <property type="entry name" value="G_PROTEIN_RECEP_F1_2"/>
    <property type="match status" value="1"/>
</dbReference>
<dbReference type="Gene3D" id="1.20.1070.10">
    <property type="entry name" value="Rhodopsin 7-helix transmembrane proteins"/>
    <property type="match status" value="2"/>
</dbReference>
<dbReference type="EMBL" id="JXLN01006467">
    <property type="protein sequence ID" value="KPM03854.1"/>
    <property type="molecule type" value="Genomic_DNA"/>
</dbReference>
<evidence type="ECO:0000256" key="1">
    <source>
        <dbReference type="ARBA" id="ARBA00004651"/>
    </source>
</evidence>
<evidence type="ECO:0000256" key="4">
    <source>
        <dbReference type="ARBA" id="ARBA00022692"/>
    </source>
</evidence>
<organism evidence="14 15">
    <name type="scientific">Sarcoptes scabiei</name>
    <name type="common">Itch mite</name>
    <name type="synonym">Acarus scabiei</name>
    <dbReference type="NCBI Taxonomy" id="52283"/>
    <lineage>
        <taxon>Eukaryota</taxon>
        <taxon>Metazoa</taxon>
        <taxon>Ecdysozoa</taxon>
        <taxon>Arthropoda</taxon>
        <taxon>Chelicerata</taxon>
        <taxon>Arachnida</taxon>
        <taxon>Acari</taxon>
        <taxon>Acariformes</taxon>
        <taxon>Sarcoptiformes</taxon>
        <taxon>Astigmata</taxon>
        <taxon>Psoroptidia</taxon>
        <taxon>Sarcoptoidea</taxon>
        <taxon>Sarcoptidae</taxon>
        <taxon>Sarcoptinae</taxon>
        <taxon>Sarcoptes</taxon>
    </lineage>
</organism>
<feature type="transmembrane region" description="Helical" evidence="12">
    <location>
        <begin position="135"/>
        <end position="156"/>
    </location>
</feature>
<dbReference type="GO" id="GO:0071880">
    <property type="term" value="P:adenylate cyclase-activating adrenergic receptor signaling pathway"/>
    <property type="evidence" value="ECO:0007669"/>
    <property type="project" value="TreeGrafter"/>
</dbReference>
<evidence type="ECO:0000256" key="11">
    <source>
        <dbReference type="SAM" id="MobiDB-lite"/>
    </source>
</evidence>
<keyword evidence="4 10" id="KW-0812">Transmembrane</keyword>
<comment type="similarity">
    <text evidence="2 10">Belongs to the G-protein coupled receptor 1 family.</text>
</comment>
<dbReference type="SUPFAM" id="SSF81321">
    <property type="entry name" value="Family A G protein-coupled receptor-like"/>
    <property type="match status" value="3"/>
</dbReference>
<feature type="transmembrane region" description="Helical" evidence="12">
    <location>
        <begin position="97"/>
        <end position="119"/>
    </location>
</feature>
<evidence type="ECO:0000313" key="15">
    <source>
        <dbReference type="Proteomes" id="UP000616769"/>
    </source>
</evidence>
<dbReference type="GO" id="GO:0005886">
    <property type="term" value="C:plasma membrane"/>
    <property type="evidence" value="ECO:0007669"/>
    <property type="project" value="UniProtKB-SubCell"/>
</dbReference>
<dbReference type="VEuPathDB" id="VectorBase:SSCA006322"/>
<evidence type="ECO:0000313" key="14">
    <source>
        <dbReference type="EMBL" id="KPM03854.1"/>
    </source>
</evidence>
<feature type="region of interest" description="Disordered" evidence="11">
    <location>
        <begin position="689"/>
        <end position="712"/>
    </location>
</feature>
<evidence type="ECO:0000256" key="5">
    <source>
        <dbReference type="ARBA" id="ARBA00022989"/>
    </source>
</evidence>